<evidence type="ECO:0000313" key="4">
    <source>
        <dbReference type="Proteomes" id="UP000075683"/>
    </source>
</evidence>
<feature type="region of interest" description="Disordered" evidence="1">
    <location>
        <begin position="381"/>
        <end position="425"/>
    </location>
</feature>
<dbReference type="InterPro" id="IPR047797">
    <property type="entry name" value="ISNCY_transpos"/>
</dbReference>
<dbReference type="InterPro" id="IPR036397">
    <property type="entry name" value="RNaseH_sf"/>
</dbReference>
<dbReference type="PANTHER" id="PTHR35004">
    <property type="entry name" value="TRANSPOSASE RV3428C-RELATED"/>
    <property type="match status" value="1"/>
</dbReference>
<proteinExistence type="predicted"/>
<evidence type="ECO:0000259" key="2">
    <source>
        <dbReference type="PROSITE" id="PS50994"/>
    </source>
</evidence>
<dbReference type="SUPFAM" id="SSF53098">
    <property type="entry name" value="Ribonuclease H-like"/>
    <property type="match status" value="1"/>
</dbReference>
<dbReference type="PROSITE" id="PS50994">
    <property type="entry name" value="INTEGRASE"/>
    <property type="match status" value="1"/>
</dbReference>
<dbReference type="Proteomes" id="UP000075683">
    <property type="component" value="Unassembled WGS sequence"/>
</dbReference>
<dbReference type="STRING" id="301148.B4135_4184"/>
<dbReference type="OrthoDB" id="9794201at2"/>
<dbReference type="GO" id="GO:0003676">
    <property type="term" value="F:nucleic acid binding"/>
    <property type="evidence" value="ECO:0007669"/>
    <property type="project" value="InterPro"/>
</dbReference>
<protein>
    <recommendedName>
        <fullName evidence="2">Integrase catalytic domain-containing protein</fullName>
    </recommendedName>
</protein>
<dbReference type="InterPro" id="IPR001584">
    <property type="entry name" value="Integrase_cat-core"/>
</dbReference>
<dbReference type="InterPro" id="IPR009057">
    <property type="entry name" value="Homeodomain-like_sf"/>
</dbReference>
<evidence type="ECO:0000313" key="3">
    <source>
        <dbReference type="EMBL" id="KYD08028.1"/>
    </source>
</evidence>
<evidence type="ECO:0000256" key="1">
    <source>
        <dbReference type="SAM" id="MobiDB-lite"/>
    </source>
</evidence>
<dbReference type="AlphaFoldDB" id="A0A150L6U4"/>
<dbReference type="GO" id="GO:0015074">
    <property type="term" value="P:DNA integration"/>
    <property type="evidence" value="ECO:0007669"/>
    <property type="project" value="InterPro"/>
</dbReference>
<dbReference type="Pfam" id="PF13565">
    <property type="entry name" value="HTH_32"/>
    <property type="match status" value="1"/>
</dbReference>
<organism evidence="3 4">
    <name type="scientific">Caldibacillus debilis</name>
    <dbReference type="NCBI Taxonomy" id="301148"/>
    <lineage>
        <taxon>Bacteria</taxon>
        <taxon>Bacillati</taxon>
        <taxon>Bacillota</taxon>
        <taxon>Bacilli</taxon>
        <taxon>Bacillales</taxon>
        <taxon>Bacillaceae</taxon>
        <taxon>Caldibacillus</taxon>
    </lineage>
</organism>
<accession>A0A150L6U4</accession>
<dbReference type="SUPFAM" id="SSF46689">
    <property type="entry name" value="Homeodomain-like"/>
    <property type="match status" value="1"/>
</dbReference>
<gene>
    <name evidence="3" type="ORF">B4135_4184</name>
</gene>
<dbReference type="InterPro" id="IPR012337">
    <property type="entry name" value="RNaseH-like_sf"/>
</dbReference>
<name>A0A150L6U4_9BACI</name>
<dbReference type="Gene3D" id="3.30.420.10">
    <property type="entry name" value="Ribonuclease H-like superfamily/Ribonuclease H"/>
    <property type="match status" value="1"/>
</dbReference>
<feature type="compositionally biased region" description="Basic and acidic residues" evidence="1">
    <location>
        <begin position="381"/>
        <end position="411"/>
    </location>
</feature>
<dbReference type="PANTHER" id="PTHR35004:SF7">
    <property type="entry name" value="INTEGRASE PROTEIN"/>
    <property type="match status" value="1"/>
</dbReference>
<sequence>MSKKELKRYKVIRQWIEGYITGTQAAELLSLSLRQVYRLKKRVLEEDENGVIHKNRGRKPAHALSEDIRQKILNLRQSETYRHCNDVHFSELLAKQEGIRVSPSTVRRIRCQANIPPKRKRRPAKVHRPRERKPQTGMLVQIDGSFHHWLEDRAEPMALLAAIDDATGKILAAVFRRQEDTEGYFLLIRQMIEQYGIPMSIYSDRHMIFCSPNEKRSIEQELAGESVPLSQFGRALKDLGITHIKALTPQAKGRIERLFQTLQDRRVVELRLRGIQTLEEANQVLPELIKEHNEKFAVAPLEPESAFVPLEPGQTLDLILCFRDQRKVGPGETISYQGKTYILDVPNSSPTIPAKTPVEVRKTLDGRLFVWYKGKPYPLKEATRNKAAKSPEKKKESSEKKSYKPGPDHPWRKYRPTNSKELKPA</sequence>
<feature type="domain" description="Integrase catalytic" evidence="2">
    <location>
        <begin position="130"/>
        <end position="317"/>
    </location>
</feature>
<dbReference type="EMBL" id="LQYT01000143">
    <property type="protein sequence ID" value="KYD08028.1"/>
    <property type="molecule type" value="Genomic_DNA"/>
</dbReference>
<reference evidence="3 4" key="1">
    <citation type="submission" date="2016-01" db="EMBL/GenBank/DDBJ databases">
        <title>Draft Genome Sequences of Seven Thermophilic Sporeformers Isolated from Foods.</title>
        <authorList>
            <person name="Berendsen E.M."/>
            <person name="Wells-Bennik M.H."/>
            <person name="Krawcyk A.O."/>
            <person name="De Jong A."/>
            <person name="Holsappel S."/>
            <person name="Eijlander R.T."/>
            <person name="Kuipers O.P."/>
        </authorList>
    </citation>
    <scope>NUCLEOTIDE SEQUENCE [LARGE SCALE GENOMIC DNA]</scope>
    <source>
        <strain evidence="3 4">B4135</strain>
    </source>
</reference>
<dbReference type="NCBIfam" id="NF033594">
    <property type="entry name" value="transpos_ISNCY_2"/>
    <property type="match status" value="1"/>
</dbReference>
<comment type="caution">
    <text evidence="3">The sequence shown here is derived from an EMBL/GenBank/DDBJ whole genome shotgun (WGS) entry which is preliminary data.</text>
</comment>
<dbReference type="RefSeq" id="WP_061570283.1">
    <property type="nucleotide sequence ID" value="NZ_LQYT01000143.1"/>
</dbReference>